<name>A0AAW1H6I0_SAPOF</name>
<feature type="transmembrane region" description="Helical" evidence="7">
    <location>
        <begin position="21"/>
        <end position="42"/>
    </location>
</feature>
<evidence type="ECO:0000256" key="1">
    <source>
        <dbReference type="ARBA" id="ARBA00004323"/>
    </source>
</evidence>
<protein>
    <submittedName>
        <fullName evidence="8">Uncharacterized protein</fullName>
    </submittedName>
</protein>
<keyword evidence="4" id="KW-0808">Transferase</keyword>
<keyword evidence="7" id="KW-1133">Transmembrane helix</keyword>
<dbReference type="GO" id="GO:0000139">
    <property type="term" value="C:Golgi membrane"/>
    <property type="evidence" value="ECO:0007669"/>
    <property type="project" value="UniProtKB-SubCell"/>
</dbReference>
<comment type="caution">
    <text evidence="8">The sequence shown here is derived from an EMBL/GenBank/DDBJ whole genome shotgun (WGS) entry which is preliminary data.</text>
</comment>
<evidence type="ECO:0000256" key="6">
    <source>
        <dbReference type="ARBA" id="ARBA00023034"/>
    </source>
</evidence>
<dbReference type="GO" id="GO:0005768">
    <property type="term" value="C:endosome"/>
    <property type="evidence" value="ECO:0007669"/>
    <property type="project" value="TreeGrafter"/>
</dbReference>
<evidence type="ECO:0000256" key="5">
    <source>
        <dbReference type="ARBA" id="ARBA00022968"/>
    </source>
</evidence>
<dbReference type="PANTHER" id="PTHR31311">
    <property type="entry name" value="XYLOGLUCAN 6-XYLOSYLTRANSFERASE 5-RELATED-RELATED"/>
    <property type="match status" value="1"/>
</dbReference>
<dbReference type="EMBL" id="JBDFQZ010000012">
    <property type="protein sequence ID" value="KAK9671800.1"/>
    <property type="molecule type" value="Genomic_DNA"/>
</dbReference>
<evidence type="ECO:0000256" key="2">
    <source>
        <dbReference type="ARBA" id="ARBA00005664"/>
    </source>
</evidence>
<reference evidence="8" key="1">
    <citation type="submission" date="2024-03" db="EMBL/GenBank/DDBJ databases">
        <title>WGS assembly of Saponaria officinalis var. Norfolk2.</title>
        <authorList>
            <person name="Jenkins J."/>
            <person name="Shu S."/>
            <person name="Grimwood J."/>
            <person name="Barry K."/>
            <person name="Goodstein D."/>
            <person name="Schmutz J."/>
            <person name="Leebens-Mack J."/>
            <person name="Osbourn A."/>
        </authorList>
    </citation>
    <scope>NUCLEOTIDE SEQUENCE [LARGE SCALE GENOMIC DNA]</scope>
    <source>
        <strain evidence="8">JIC</strain>
    </source>
</reference>
<accession>A0AAW1H6I0</accession>
<evidence type="ECO:0000256" key="3">
    <source>
        <dbReference type="ARBA" id="ARBA00022676"/>
    </source>
</evidence>
<keyword evidence="9" id="KW-1185">Reference proteome</keyword>
<keyword evidence="5" id="KW-0735">Signal-anchor</keyword>
<dbReference type="Proteomes" id="UP001443914">
    <property type="component" value="Unassembled WGS sequence"/>
</dbReference>
<comment type="subcellular location">
    <subcellularLocation>
        <location evidence="1">Golgi apparatus membrane</location>
        <topology evidence="1">Single-pass type II membrane protein</topology>
    </subcellularLocation>
</comment>
<evidence type="ECO:0000256" key="7">
    <source>
        <dbReference type="SAM" id="Phobius"/>
    </source>
</evidence>
<dbReference type="Pfam" id="PF05637">
    <property type="entry name" value="Glyco_transf_34"/>
    <property type="match status" value="1"/>
</dbReference>
<keyword evidence="6" id="KW-0333">Golgi apparatus</keyword>
<gene>
    <name evidence="8" type="ORF">RND81_12G055500</name>
</gene>
<organism evidence="8 9">
    <name type="scientific">Saponaria officinalis</name>
    <name type="common">Common soapwort</name>
    <name type="synonym">Lychnis saponaria</name>
    <dbReference type="NCBI Taxonomy" id="3572"/>
    <lineage>
        <taxon>Eukaryota</taxon>
        <taxon>Viridiplantae</taxon>
        <taxon>Streptophyta</taxon>
        <taxon>Embryophyta</taxon>
        <taxon>Tracheophyta</taxon>
        <taxon>Spermatophyta</taxon>
        <taxon>Magnoliopsida</taxon>
        <taxon>eudicotyledons</taxon>
        <taxon>Gunneridae</taxon>
        <taxon>Pentapetalae</taxon>
        <taxon>Caryophyllales</taxon>
        <taxon>Caryophyllaceae</taxon>
        <taxon>Caryophylleae</taxon>
        <taxon>Saponaria</taxon>
    </lineage>
</organism>
<evidence type="ECO:0000313" key="9">
    <source>
        <dbReference type="Proteomes" id="UP001443914"/>
    </source>
</evidence>
<dbReference type="Gene3D" id="3.90.550.10">
    <property type="entry name" value="Spore Coat Polysaccharide Biosynthesis Protein SpsA, Chain A"/>
    <property type="match status" value="1"/>
</dbReference>
<dbReference type="PANTHER" id="PTHR31311:SF5">
    <property type="entry name" value="XYLOGLUCAN 6-XYLOSYLTRANSFERASE 2"/>
    <property type="match status" value="1"/>
</dbReference>
<keyword evidence="7" id="KW-0472">Membrane</keyword>
<dbReference type="GO" id="GO:0033843">
    <property type="term" value="F:xyloglucan 6-xylosyltransferase activity"/>
    <property type="evidence" value="ECO:0007669"/>
    <property type="project" value="TreeGrafter"/>
</dbReference>
<dbReference type="GO" id="GO:0009969">
    <property type="term" value="P:xyloglucan biosynthetic process"/>
    <property type="evidence" value="ECO:0007669"/>
    <property type="project" value="TreeGrafter"/>
</dbReference>
<dbReference type="AlphaFoldDB" id="A0AAW1H6I0"/>
<evidence type="ECO:0000313" key="8">
    <source>
        <dbReference type="EMBL" id="KAK9671800.1"/>
    </source>
</evidence>
<evidence type="ECO:0000256" key="4">
    <source>
        <dbReference type="ARBA" id="ARBA00022679"/>
    </source>
</evidence>
<keyword evidence="7" id="KW-0812">Transmembrane</keyword>
<keyword evidence="3" id="KW-0328">Glycosyltransferase</keyword>
<dbReference type="GO" id="GO:0016758">
    <property type="term" value="F:hexosyltransferase activity"/>
    <property type="evidence" value="ECO:0007669"/>
    <property type="project" value="TreeGrafter"/>
</dbReference>
<proteinExistence type="inferred from homology"/>
<comment type="similarity">
    <text evidence="2">Belongs to the glycosyltransferase 34 family.</text>
</comment>
<sequence length="284" mass="32874">MFTGWTEQRRLAKMKKSLTKIINVPILCAVLTLVLISSHHLFNSDFSGDCNRQNRHKKGDDGTNHLFTNVSDSPVNGSELNQTTTVNPNSYEYLDIGKVLAEEDEPEEENETRRPFSLGPKISNWDEQRANWLIKNPGFPNFVHRSKPRVLLVTGSSPKPCENRLGDHFMLKSIKNKMDYCRIHGIEIYYNMALLDAEMSGFWAKLPLIRKLMLSHPEVEFFWWMDSDAMFTDMAFELPWGRYNASNLVVHGWNEAALYVDKNWVALNTGSFLLRNTQWSLDLW</sequence>
<dbReference type="InterPro" id="IPR008630">
    <property type="entry name" value="Glyco_trans_34"/>
</dbReference>
<dbReference type="GO" id="GO:0005802">
    <property type="term" value="C:trans-Golgi network"/>
    <property type="evidence" value="ECO:0007669"/>
    <property type="project" value="TreeGrafter"/>
</dbReference>
<dbReference type="GO" id="GO:0035252">
    <property type="term" value="F:UDP-xylosyltransferase activity"/>
    <property type="evidence" value="ECO:0007669"/>
    <property type="project" value="TreeGrafter"/>
</dbReference>
<dbReference type="InterPro" id="IPR029044">
    <property type="entry name" value="Nucleotide-diphossugar_trans"/>
</dbReference>